<dbReference type="EMBL" id="JACJVO010000020">
    <property type="protein sequence ID" value="MBB6732515.1"/>
    <property type="molecule type" value="Genomic_DNA"/>
</dbReference>
<feature type="transmembrane region" description="Helical" evidence="9">
    <location>
        <begin position="12"/>
        <end position="31"/>
    </location>
</feature>
<dbReference type="InterPro" id="IPR038770">
    <property type="entry name" value="Na+/solute_symporter_sf"/>
</dbReference>
<feature type="transmembrane region" description="Helical" evidence="9">
    <location>
        <begin position="38"/>
        <end position="56"/>
    </location>
</feature>
<keyword evidence="4" id="KW-1003">Cell membrane</keyword>
<dbReference type="Proteomes" id="UP000564644">
    <property type="component" value="Unassembled WGS sequence"/>
</dbReference>
<feature type="transmembrane region" description="Helical" evidence="9">
    <location>
        <begin position="250"/>
        <end position="271"/>
    </location>
</feature>
<feature type="transmembrane region" description="Helical" evidence="9">
    <location>
        <begin position="196"/>
        <end position="219"/>
    </location>
</feature>
<dbReference type="Gene3D" id="1.20.1530.20">
    <property type="match status" value="1"/>
</dbReference>
<evidence type="ECO:0000256" key="3">
    <source>
        <dbReference type="ARBA" id="ARBA00022449"/>
    </source>
</evidence>
<feature type="transmembrane region" description="Helical" evidence="9">
    <location>
        <begin position="379"/>
        <end position="402"/>
    </location>
</feature>
<evidence type="ECO:0000256" key="6">
    <source>
        <dbReference type="ARBA" id="ARBA00022989"/>
    </source>
</evidence>
<dbReference type="PANTHER" id="PTHR32507">
    <property type="entry name" value="NA(+)/H(+) ANTIPORTER 1"/>
    <property type="match status" value="1"/>
</dbReference>
<feature type="transmembrane region" description="Helical" evidence="9">
    <location>
        <begin position="126"/>
        <end position="145"/>
    </location>
</feature>
<feature type="transmembrane region" description="Helical" evidence="9">
    <location>
        <begin position="311"/>
        <end position="336"/>
    </location>
</feature>
<evidence type="ECO:0000256" key="7">
    <source>
        <dbReference type="ARBA" id="ARBA00023065"/>
    </source>
</evidence>
<evidence type="ECO:0000256" key="9">
    <source>
        <dbReference type="SAM" id="Phobius"/>
    </source>
</evidence>
<reference evidence="11 12" key="1">
    <citation type="submission" date="2020-08" db="EMBL/GenBank/DDBJ databases">
        <title>Cohnella phylogeny.</title>
        <authorList>
            <person name="Dunlap C."/>
        </authorList>
    </citation>
    <scope>NUCLEOTIDE SEQUENCE [LARGE SCALE GENOMIC DNA]</scope>
    <source>
        <strain evidence="11 12">CBP 2801</strain>
    </source>
</reference>
<keyword evidence="6 9" id="KW-1133">Transmembrane helix</keyword>
<name>A0A7X0SM33_9BACL</name>
<feature type="transmembrane region" description="Helical" evidence="9">
    <location>
        <begin position="166"/>
        <end position="184"/>
    </location>
</feature>
<keyword evidence="8 9" id="KW-0472">Membrane</keyword>
<dbReference type="GO" id="GO:0005886">
    <property type="term" value="C:plasma membrane"/>
    <property type="evidence" value="ECO:0007669"/>
    <property type="project" value="UniProtKB-SubCell"/>
</dbReference>
<dbReference type="RefSeq" id="WP_185130175.1">
    <property type="nucleotide sequence ID" value="NZ_JACJVO010000020.1"/>
</dbReference>
<comment type="caution">
    <text evidence="11">The sequence shown here is derived from an EMBL/GenBank/DDBJ whole genome shotgun (WGS) entry which is preliminary data.</text>
</comment>
<dbReference type="GO" id="GO:0015297">
    <property type="term" value="F:antiporter activity"/>
    <property type="evidence" value="ECO:0007669"/>
    <property type="project" value="UniProtKB-KW"/>
</dbReference>
<evidence type="ECO:0000313" key="12">
    <source>
        <dbReference type="Proteomes" id="UP000564644"/>
    </source>
</evidence>
<comment type="subcellular location">
    <subcellularLocation>
        <location evidence="1">Cell membrane</location>
        <topology evidence="1">Multi-pass membrane protein</topology>
    </subcellularLocation>
</comment>
<feature type="transmembrane region" description="Helical" evidence="9">
    <location>
        <begin position="91"/>
        <end position="114"/>
    </location>
</feature>
<dbReference type="PANTHER" id="PTHR32507:SF0">
    <property type="entry name" value="NA(+)_H(+) ANTIPORTER 2-RELATED"/>
    <property type="match status" value="1"/>
</dbReference>
<keyword evidence="5 9" id="KW-0812">Transmembrane</keyword>
<keyword evidence="3" id="KW-0050">Antiport</keyword>
<sequence>MEDNVMQTVHHLLILLLLVFGAGMISGRLAAWLRVPDVVLFIAAGVLLGSGLHWISESSSSLVSQLILAVGSALILFDGGRGIRLSGLKEVAITVTLLSIVGVLVTMGATGFVIHLVFGLDWTTCLLIGAVISSTDPATIIPVFRQVSVKRRLRETVESESAFNDATGSIVTFALLGVITGGSGSKLNIGSLAGDFLVNAFGGLAVGIVFALVALWLVAHDRWGVLREYTALAMIVVGIGAYLVGDLIGVSGLMAAFAAGIVWGNSSLFRLPMPEKEAEMGHVADNATVMLRMLIFVLLGSQVNLKLLGHYLWPSLAVALALVFVARPLAVLASALPDRKAKWSRQELLFMFWVRETGVIPAALSGMIVARGIEGADQLSAVVFMAIVFTIVVQAGTTAPWVRKLGLEQTEQKTNFPE</sequence>
<dbReference type="AlphaFoldDB" id="A0A7X0SM33"/>
<organism evidence="11 12">
    <name type="scientific">Cohnella zeiphila</name>
    <dbReference type="NCBI Taxonomy" id="2761120"/>
    <lineage>
        <taxon>Bacteria</taxon>
        <taxon>Bacillati</taxon>
        <taxon>Bacillota</taxon>
        <taxon>Bacilli</taxon>
        <taxon>Bacillales</taxon>
        <taxon>Paenibacillaceae</taxon>
        <taxon>Cohnella</taxon>
    </lineage>
</organism>
<gene>
    <name evidence="11" type="ORF">H7C18_16460</name>
</gene>
<evidence type="ECO:0000256" key="2">
    <source>
        <dbReference type="ARBA" id="ARBA00022448"/>
    </source>
</evidence>
<keyword evidence="2" id="KW-0813">Transport</keyword>
<feature type="domain" description="Cation/H+ exchanger transmembrane" evidence="10">
    <location>
        <begin position="24"/>
        <end position="404"/>
    </location>
</feature>
<evidence type="ECO:0000256" key="5">
    <source>
        <dbReference type="ARBA" id="ARBA00022692"/>
    </source>
</evidence>
<evidence type="ECO:0000256" key="4">
    <source>
        <dbReference type="ARBA" id="ARBA00022475"/>
    </source>
</evidence>
<protein>
    <submittedName>
        <fullName evidence="11">Cation:proton antiporter</fullName>
    </submittedName>
</protein>
<keyword evidence="7" id="KW-0406">Ion transport</keyword>
<evidence type="ECO:0000256" key="1">
    <source>
        <dbReference type="ARBA" id="ARBA00004651"/>
    </source>
</evidence>
<proteinExistence type="predicted"/>
<dbReference type="Pfam" id="PF00999">
    <property type="entry name" value="Na_H_Exchanger"/>
    <property type="match status" value="1"/>
</dbReference>
<accession>A0A7X0SM33</accession>
<feature type="transmembrane region" description="Helical" evidence="9">
    <location>
        <begin position="348"/>
        <end position="373"/>
    </location>
</feature>
<keyword evidence="12" id="KW-1185">Reference proteome</keyword>
<dbReference type="GO" id="GO:1902600">
    <property type="term" value="P:proton transmembrane transport"/>
    <property type="evidence" value="ECO:0007669"/>
    <property type="project" value="InterPro"/>
</dbReference>
<evidence type="ECO:0000256" key="8">
    <source>
        <dbReference type="ARBA" id="ARBA00023136"/>
    </source>
</evidence>
<feature type="transmembrane region" description="Helical" evidence="9">
    <location>
        <begin position="62"/>
        <end position="79"/>
    </location>
</feature>
<dbReference type="InterPro" id="IPR006153">
    <property type="entry name" value="Cation/H_exchanger_TM"/>
</dbReference>
<evidence type="ECO:0000313" key="11">
    <source>
        <dbReference type="EMBL" id="MBB6732515.1"/>
    </source>
</evidence>
<evidence type="ECO:0000259" key="10">
    <source>
        <dbReference type="Pfam" id="PF00999"/>
    </source>
</evidence>